<comment type="caution">
    <text evidence="1">The sequence shown here is derived from an EMBL/GenBank/DDBJ whole genome shotgun (WGS) entry which is preliminary data.</text>
</comment>
<proteinExistence type="predicted"/>
<protein>
    <submittedName>
        <fullName evidence="1">Uncharacterized protein</fullName>
    </submittedName>
</protein>
<reference evidence="1" key="1">
    <citation type="submission" date="2023-03" db="EMBL/GenBank/DDBJ databases">
        <title>Massive genome expansion in bonnet fungi (Mycena s.s.) driven by repeated elements and novel gene families across ecological guilds.</title>
        <authorList>
            <consortium name="Lawrence Berkeley National Laboratory"/>
            <person name="Harder C.B."/>
            <person name="Miyauchi S."/>
            <person name="Viragh M."/>
            <person name="Kuo A."/>
            <person name="Thoen E."/>
            <person name="Andreopoulos B."/>
            <person name="Lu D."/>
            <person name="Skrede I."/>
            <person name="Drula E."/>
            <person name="Henrissat B."/>
            <person name="Morin E."/>
            <person name="Kohler A."/>
            <person name="Barry K."/>
            <person name="LaButti K."/>
            <person name="Morin E."/>
            <person name="Salamov A."/>
            <person name="Lipzen A."/>
            <person name="Mereny Z."/>
            <person name="Hegedus B."/>
            <person name="Baldrian P."/>
            <person name="Stursova M."/>
            <person name="Weitz H."/>
            <person name="Taylor A."/>
            <person name="Grigoriev I.V."/>
            <person name="Nagy L.G."/>
            <person name="Martin F."/>
            <person name="Kauserud H."/>
        </authorList>
    </citation>
    <scope>NUCLEOTIDE SEQUENCE</scope>
    <source>
        <strain evidence="1">9144</strain>
    </source>
</reference>
<evidence type="ECO:0000313" key="1">
    <source>
        <dbReference type="EMBL" id="KAJ7207532.1"/>
    </source>
</evidence>
<gene>
    <name evidence="1" type="ORF">GGX14DRAFT_698192</name>
</gene>
<organism evidence="1 2">
    <name type="scientific">Mycena pura</name>
    <dbReference type="NCBI Taxonomy" id="153505"/>
    <lineage>
        <taxon>Eukaryota</taxon>
        <taxon>Fungi</taxon>
        <taxon>Dikarya</taxon>
        <taxon>Basidiomycota</taxon>
        <taxon>Agaricomycotina</taxon>
        <taxon>Agaricomycetes</taxon>
        <taxon>Agaricomycetidae</taxon>
        <taxon>Agaricales</taxon>
        <taxon>Marasmiineae</taxon>
        <taxon>Mycenaceae</taxon>
        <taxon>Mycena</taxon>
    </lineage>
</organism>
<keyword evidence="2" id="KW-1185">Reference proteome</keyword>
<dbReference type="Proteomes" id="UP001219525">
    <property type="component" value="Unassembled WGS sequence"/>
</dbReference>
<sequence>MSFRKDRVRLVCIFKMPHMSAQYFESQFGNDSTKFSRIPVVQKNLLNFDITLANEGFDASLQSLGIPKSTLNVLVTLEAENLEKINEILREQAFQEIFKGAMDGGIFDPSTTYAFSGEVMTTNDK</sequence>
<name>A0AAD6VAG8_9AGAR</name>
<dbReference type="EMBL" id="JARJCW010000036">
    <property type="protein sequence ID" value="KAJ7207532.1"/>
    <property type="molecule type" value="Genomic_DNA"/>
</dbReference>
<dbReference type="AlphaFoldDB" id="A0AAD6VAG8"/>
<accession>A0AAD6VAG8</accession>
<evidence type="ECO:0000313" key="2">
    <source>
        <dbReference type="Proteomes" id="UP001219525"/>
    </source>
</evidence>